<protein>
    <submittedName>
        <fullName evidence="2">Uncharacterized protein DUF1738</fullName>
    </submittedName>
</protein>
<dbReference type="EMBL" id="SLXB01000027">
    <property type="protein sequence ID" value="TCO88149.1"/>
    <property type="molecule type" value="Genomic_DNA"/>
</dbReference>
<name>A0A4R2LL11_9BACE</name>
<gene>
    <name evidence="2" type="ORF">EV202_12732</name>
</gene>
<evidence type="ECO:0000259" key="1">
    <source>
        <dbReference type="Pfam" id="PF08401"/>
    </source>
</evidence>
<feature type="domain" description="N-terminal" evidence="1">
    <location>
        <begin position="58"/>
        <end position="114"/>
    </location>
</feature>
<organism evidence="2 3">
    <name type="scientific">Prevotella heparinolytica</name>
    <dbReference type="NCBI Taxonomy" id="28113"/>
    <lineage>
        <taxon>Bacteria</taxon>
        <taxon>Pseudomonadati</taxon>
        <taxon>Bacteroidota</taxon>
        <taxon>Bacteroidia</taxon>
        <taxon>Bacteroidales</taxon>
        <taxon>Bacteroidaceae</taxon>
        <taxon>Bacteroides</taxon>
    </lineage>
</organism>
<comment type="caution">
    <text evidence="2">The sequence shown here is derived from an EMBL/GenBank/DDBJ whole genome shotgun (WGS) entry which is preliminary data.</text>
</comment>
<accession>A0A4R2LL11</accession>
<dbReference type="InterPro" id="IPR013610">
    <property type="entry name" value="ArdC_N"/>
</dbReference>
<dbReference type="Pfam" id="PF08401">
    <property type="entry name" value="ArdcN"/>
    <property type="match status" value="1"/>
</dbReference>
<proteinExistence type="predicted"/>
<evidence type="ECO:0000313" key="2">
    <source>
        <dbReference type="EMBL" id="TCO88149.1"/>
    </source>
</evidence>
<reference evidence="2 3" key="1">
    <citation type="submission" date="2019-03" db="EMBL/GenBank/DDBJ databases">
        <title>Genomic Encyclopedia of Type Strains, Phase IV (KMG-IV): sequencing the most valuable type-strain genomes for metagenomic binning, comparative biology and taxonomic classification.</title>
        <authorList>
            <person name="Goeker M."/>
        </authorList>
    </citation>
    <scope>NUCLEOTIDE SEQUENCE [LARGE SCALE GENOMIC DNA]</scope>
    <source>
        <strain evidence="2 3">DSM 23917</strain>
    </source>
</reference>
<dbReference type="GO" id="GO:0003697">
    <property type="term" value="F:single-stranded DNA binding"/>
    <property type="evidence" value="ECO:0007669"/>
    <property type="project" value="InterPro"/>
</dbReference>
<dbReference type="AlphaFoldDB" id="A0A4R2LL11"/>
<dbReference type="Proteomes" id="UP000295600">
    <property type="component" value="Unassembled WGS sequence"/>
</dbReference>
<evidence type="ECO:0000313" key="3">
    <source>
        <dbReference type="Proteomes" id="UP000295600"/>
    </source>
</evidence>
<sequence length="131" mass="15372">METKENLNKNEIRRQKREALKSLSKSLVARRDKGEYMGNEDDTVNGLLRFYYACKGYTNLKTFHEWKKEGCSVRKGEKALLIWGTPVASKAEKQRIEELKKQGKEEEEKEDYFPVCYLFAECQVHKSEKAD</sequence>
<dbReference type="RefSeq" id="WP_131927276.1">
    <property type="nucleotide sequence ID" value="NZ_SLXB01000027.1"/>
</dbReference>